<proteinExistence type="predicted"/>
<evidence type="ECO:0000256" key="1">
    <source>
        <dbReference type="SAM" id="MobiDB-lite"/>
    </source>
</evidence>
<organism evidence="2">
    <name type="scientific">Rhizophora mucronata</name>
    <name type="common">Asiatic mangrove</name>
    <dbReference type="NCBI Taxonomy" id="61149"/>
    <lineage>
        <taxon>Eukaryota</taxon>
        <taxon>Viridiplantae</taxon>
        <taxon>Streptophyta</taxon>
        <taxon>Embryophyta</taxon>
        <taxon>Tracheophyta</taxon>
        <taxon>Spermatophyta</taxon>
        <taxon>Magnoliopsida</taxon>
        <taxon>eudicotyledons</taxon>
        <taxon>Gunneridae</taxon>
        <taxon>Pentapetalae</taxon>
        <taxon>rosids</taxon>
        <taxon>fabids</taxon>
        <taxon>Malpighiales</taxon>
        <taxon>Rhizophoraceae</taxon>
        <taxon>Rhizophora</taxon>
    </lineage>
</organism>
<feature type="compositionally biased region" description="Polar residues" evidence="1">
    <location>
        <begin position="8"/>
        <end position="25"/>
    </location>
</feature>
<name>A0A2P2PDY5_RHIMU</name>
<reference evidence="2" key="1">
    <citation type="submission" date="2018-02" db="EMBL/GenBank/DDBJ databases">
        <title>Rhizophora mucronata_Transcriptome.</title>
        <authorList>
            <person name="Meera S.P."/>
            <person name="Sreeshan A."/>
            <person name="Augustine A."/>
        </authorList>
    </citation>
    <scope>NUCLEOTIDE SEQUENCE</scope>
    <source>
        <tissue evidence="2">Leaf</tissue>
    </source>
</reference>
<protein>
    <submittedName>
        <fullName evidence="2">Uncharacterized protein</fullName>
    </submittedName>
</protein>
<feature type="region of interest" description="Disordered" evidence="1">
    <location>
        <begin position="1"/>
        <end position="25"/>
    </location>
</feature>
<sequence length="25" mass="2758">MHPRTKQRGQVYSTLAGQGLNQGTE</sequence>
<accession>A0A2P2PDY5</accession>
<dbReference type="AlphaFoldDB" id="A0A2P2PDY5"/>
<dbReference type="EMBL" id="GGEC01072459">
    <property type="protein sequence ID" value="MBX52943.1"/>
    <property type="molecule type" value="Transcribed_RNA"/>
</dbReference>
<evidence type="ECO:0000313" key="2">
    <source>
        <dbReference type="EMBL" id="MBX52943.1"/>
    </source>
</evidence>